<reference evidence="2" key="3">
    <citation type="submission" date="2023-05" db="EMBL/GenBank/DDBJ databases">
        <authorList>
            <person name="Smith C.H."/>
        </authorList>
    </citation>
    <scope>NUCLEOTIDE SEQUENCE</scope>
    <source>
        <strain evidence="2">CHS0354</strain>
        <tissue evidence="2">Mantle</tissue>
    </source>
</reference>
<dbReference type="AlphaFoldDB" id="A0AAE0WAR1"/>
<keyword evidence="3" id="KW-1185">Reference proteome</keyword>
<sequence length="75" mass="8434">MQCVKRSCKIPLLRSGEGTYQLTSCVKGACSLCEIQSLSRKSEEGKRKPSFSLNRKSLEEKGRGKVIQKERREGT</sequence>
<feature type="region of interest" description="Disordered" evidence="1">
    <location>
        <begin position="40"/>
        <end position="75"/>
    </location>
</feature>
<organism evidence="2 3">
    <name type="scientific">Potamilus streckersoni</name>
    <dbReference type="NCBI Taxonomy" id="2493646"/>
    <lineage>
        <taxon>Eukaryota</taxon>
        <taxon>Metazoa</taxon>
        <taxon>Spiralia</taxon>
        <taxon>Lophotrochozoa</taxon>
        <taxon>Mollusca</taxon>
        <taxon>Bivalvia</taxon>
        <taxon>Autobranchia</taxon>
        <taxon>Heteroconchia</taxon>
        <taxon>Palaeoheterodonta</taxon>
        <taxon>Unionida</taxon>
        <taxon>Unionoidea</taxon>
        <taxon>Unionidae</taxon>
        <taxon>Ambleminae</taxon>
        <taxon>Lampsilini</taxon>
        <taxon>Potamilus</taxon>
    </lineage>
</organism>
<feature type="compositionally biased region" description="Basic and acidic residues" evidence="1">
    <location>
        <begin position="56"/>
        <end position="75"/>
    </location>
</feature>
<name>A0AAE0WAR1_9BIVA</name>
<proteinExistence type="predicted"/>
<reference evidence="2" key="2">
    <citation type="journal article" date="2021" name="Genome Biol. Evol.">
        <title>Developing a high-quality reference genome for a parasitic bivalve with doubly uniparental inheritance (Bivalvia: Unionida).</title>
        <authorList>
            <person name="Smith C.H."/>
        </authorList>
    </citation>
    <scope>NUCLEOTIDE SEQUENCE</scope>
    <source>
        <strain evidence="2">CHS0354</strain>
        <tissue evidence="2">Mantle</tissue>
    </source>
</reference>
<protein>
    <submittedName>
        <fullName evidence="2">Uncharacterized protein</fullName>
    </submittedName>
</protein>
<evidence type="ECO:0000313" key="3">
    <source>
        <dbReference type="Proteomes" id="UP001195483"/>
    </source>
</evidence>
<dbReference type="EMBL" id="JAEAOA010001832">
    <property type="protein sequence ID" value="KAK3608368.1"/>
    <property type="molecule type" value="Genomic_DNA"/>
</dbReference>
<gene>
    <name evidence="2" type="ORF">CHS0354_030830</name>
</gene>
<dbReference type="Proteomes" id="UP001195483">
    <property type="component" value="Unassembled WGS sequence"/>
</dbReference>
<evidence type="ECO:0000256" key="1">
    <source>
        <dbReference type="SAM" id="MobiDB-lite"/>
    </source>
</evidence>
<reference evidence="2" key="1">
    <citation type="journal article" date="2021" name="Genome Biol. Evol.">
        <title>A High-Quality Reference Genome for a Parasitic Bivalve with Doubly Uniparental Inheritance (Bivalvia: Unionida).</title>
        <authorList>
            <person name="Smith C.H."/>
        </authorList>
    </citation>
    <scope>NUCLEOTIDE SEQUENCE</scope>
    <source>
        <strain evidence="2">CHS0354</strain>
    </source>
</reference>
<evidence type="ECO:0000313" key="2">
    <source>
        <dbReference type="EMBL" id="KAK3608368.1"/>
    </source>
</evidence>
<accession>A0AAE0WAR1</accession>
<comment type="caution">
    <text evidence="2">The sequence shown here is derived from an EMBL/GenBank/DDBJ whole genome shotgun (WGS) entry which is preliminary data.</text>
</comment>